<dbReference type="RefSeq" id="WP_018582524.1">
    <property type="nucleotide sequence ID" value="NZ_LDYD01000007.1"/>
</dbReference>
<proteinExistence type="predicted"/>
<protein>
    <submittedName>
        <fullName evidence="1">Uncharacterized protein</fullName>
    </submittedName>
</protein>
<keyword evidence="2" id="KW-1185">Reference proteome</keyword>
<sequence>MKGLDADVDAIRGALRQAQDDVSALRVKAQRDSPYFPVAAAGAGFAERGRRLAAALEQVQQGTIRRLDARLHHYSQIAEATDAIASAEADLREELSRHDLS</sequence>
<accession>A0A376CMF2</accession>
<organism evidence="1 2">
    <name type="scientific">Corynebacterium pilosum</name>
    <dbReference type="NCBI Taxonomy" id="35756"/>
    <lineage>
        <taxon>Bacteria</taxon>
        <taxon>Bacillati</taxon>
        <taxon>Actinomycetota</taxon>
        <taxon>Actinomycetes</taxon>
        <taxon>Mycobacteriales</taxon>
        <taxon>Corynebacteriaceae</taxon>
        <taxon>Corynebacterium</taxon>
    </lineage>
</organism>
<dbReference type="EMBL" id="UFXQ01000001">
    <property type="protein sequence ID" value="STC69681.1"/>
    <property type="molecule type" value="Genomic_DNA"/>
</dbReference>
<dbReference type="STRING" id="35756.GCA_001044155_01936"/>
<gene>
    <name evidence="1" type="ORF">NCTC11862_01480</name>
</gene>
<dbReference type="Proteomes" id="UP000254467">
    <property type="component" value="Unassembled WGS sequence"/>
</dbReference>
<dbReference type="OrthoDB" id="9980603at2"/>
<dbReference type="AlphaFoldDB" id="A0A376CMF2"/>
<evidence type="ECO:0000313" key="2">
    <source>
        <dbReference type="Proteomes" id="UP000254467"/>
    </source>
</evidence>
<evidence type="ECO:0000313" key="1">
    <source>
        <dbReference type="EMBL" id="STC69681.1"/>
    </source>
</evidence>
<reference evidence="1 2" key="1">
    <citation type="submission" date="2018-06" db="EMBL/GenBank/DDBJ databases">
        <authorList>
            <consortium name="Pathogen Informatics"/>
            <person name="Doyle S."/>
        </authorList>
    </citation>
    <scope>NUCLEOTIDE SEQUENCE [LARGE SCALE GENOMIC DNA]</scope>
    <source>
        <strain evidence="1 2">NCTC11862</strain>
    </source>
</reference>
<name>A0A376CMF2_9CORY</name>